<accession>A0A7K1S6R1</accession>
<dbReference type="InterPro" id="IPR018060">
    <property type="entry name" value="HTH_AraC"/>
</dbReference>
<evidence type="ECO:0000256" key="3">
    <source>
        <dbReference type="ARBA" id="ARBA00023163"/>
    </source>
</evidence>
<feature type="domain" description="HTH araC/xylS-type" evidence="4">
    <location>
        <begin position="181"/>
        <end position="285"/>
    </location>
</feature>
<keyword evidence="3" id="KW-0804">Transcription</keyword>
<dbReference type="RefSeq" id="WP_157583573.1">
    <property type="nucleotide sequence ID" value="NZ_WPIN01000002.1"/>
</dbReference>
<gene>
    <name evidence="5" type="ORF">GO755_04670</name>
</gene>
<dbReference type="Pfam" id="PF12833">
    <property type="entry name" value="HTH_18"/>
    <property type="match status" value="1"/>
</dbReference>
<comment type="caution">
    <text evidence="5">The sequence shown here is derived from an EMBL/GenBank/DDBJ whole genome shotgun (WGS) entry which is preliminary data.</text>
</comment>
<keyword evidence="1" id="KW-0805">Transcription regulation</keyword>
<dbReference type="Proteomes" id="UP000436006">
    <property type="component" value="Unassembled WGS sequence"/>
</dbReference>
<dbReference type="PANTHER" id="PTHR43280">
    <property type="entry name" value="ARAC-FAMILY TRANSCRIPTIONAL REGULATOR"/>
    <property type="match status" value="1"/>
</dbReference>
<evidence type="ECO:0000313" key="5">
    <source>
        <dbReference type="EMBL" id="MVM29316.1"/>
    </source>
</evidence>
<dbReference type="GO" id="GO:0043565">
    <property type="term" value="F:sequence-specific DNA binding"/>
    <property type="evidence" value="ECO:0007669"/>
    <property type="project" value="InterPro"/>
</dbReference>
<keyword evidence="6" id="KW-1185">Reference proteome</keyword>
<dbReference type="AlphaFoldDB" id="A0A7K1S6R1"/>
<keyword evidence="2" id="KW-0238">DNA-binding</keyword>
<dbReference type="EMBL" id="WPIN01000002">
    <property type="protein sequence ID" value="MVM29316.1"/>
    <property type="molecule type" value="Genomic_DNA"/>
</dbReference>
<evidence type="ECO:0000256" key="1">
    <source>
        <dbReference type="ARBA" id="ARBA00023015"/>
    </source>
</evidence>
<reference evidence="5 6" key="1">
    <citation type="submission" date="2019-12" db="EMBL/GenBank/DDBJ databases">
        <title>Spirosoma sp. HMF4905 genome sequencing and assembly.</title>
        <authorList>
            <person name="Kang H."/>
            <person name="Cha I."/>
            <person name="Kim H."/>
            <person name="Joh K."/>
        </authorList>
    </citation>
    <scope>NUCLEOTIDE SEQUENCE [LARGE SCALE GENOMIC DNA]</scope>
    <source>
        <strain evidence="5 6">HMF4905</strain>
    </source>
</reference>
<dbReference type="InterPro" id="IPR009057">
    <property type="entry name" value="Homeodomain-like_sf"/>
</dbReference>
<dbReference type="GO" id="GO:0003700">
    <property type="term" value="F:DNA-binding transcription factor activity"/>
    <property type="evidence" value="ECO:0007669"/>
    <property type="project" value="InterPro"/>
</dbReference>
<protein>
    <submittedName>
        <fullName evidence="5">Helix-turn-helix domain-containing protein</fullName>
    </submittedName>
</protein>
<dbReference type="Gene3D" id="1.10.10.60">
    <property type="entry name" value="Homeodomain-like"/>
    <property type="match status" value="1"/>
</dbReference>
<name>A0A7K1S6R1_9BACT</name>
<dbReference type="SUPFAM" id="SSF46689">
    <property type="entry name" value="Homeodomain-like"/>
    <property type="match status" value="1"/>
</dbReference>
<organism evidence="5 6">
    <name type="scientific">Spirosoma arboris</name>
    <dbReference type="NCBI Taxonomy" id="2682092"/>
    <lineage>
        <taxon>Bacteria</taxon>
        <taxon>Pseudomonadati</taxon>
        <taxon>Bacteroidota</taxon>
        <taxon>Cytophagia</taxon>
        <taxon>Cytophagales</taxon>
        <taxon>Cytophagaceae</taxon>
        <taxon>Spirosoma</taxon>
    </lineage>
</organism>
<proteinExistence type="predicted"/>
<evidence type="ECO:0000259" key="4">
    <source>
        <dbReference type="PROSITE" id="PS01124"/>
    </source>
</evidence>
<evidence type="ECO:0000256" key="2">
    <source>
        <dbReference type="ARBA" id="ARBA00023125"/>
    </source>
</evidence>
<dbReference type="PANTHER" id="PTHR43280:SF32">
    <property type="entry name" value="TRANSCRIPTIONAL REGULATORY PROTEIN"/>
    <property type="match status" value="1"/>
</dbReference>
<sequence length="292" mass="33265">MQETKGVLDRMTHHDKLSLIVNENCAIALPDDVLQKLLQPHKLDYYYFVFVDEGSESFKVDLQDITIADSQVIFGVPNQIFAHSFQSKAHQQYKIGFDENTLALLPHAYPFLLNSLNSNVITFDPDAKQRVKAVLSILFQLLHSSTKTQKIDIILAHLNTLLTEFNSAYFEGSGQESHVNGKMAKYVEFKLAVETQLTDHEDVHTIAEKLGMTTSSLYAVVKEYSGISPKEWITNRLIQEAQRQLQYTTVSVKELAYDLGFNDPHYFSRLFRKKTGKSVRAFAESLRDLSPK</sequence>
<dbReference type="SMART" id="SM00342">
    <property type="entry name" value="HTH_ARAC"/>
    <property type="match status" value="1"/>
</dbReference>
<dbReference type="PROSITE" id="PS01124">
    <property type="entry name" value="HTH_ARAC_FAMILY_2"/>
    <property type="match status" value="1"/>
</dbReference>
<evidence type="ECO:0000313" key="6">
    <source>
        <dbReference type="Proteomes" id="UP000436006"/>
    </source>
</evidence>